<evidence type="ECO:0000259" key="1">
    <source>
        <dbReference type="Pfam" id="PF07603"/>
    </source>
</evidence>
<evidence type="ECO:0000313" key="2">
    <source>
        <dbReference type="EMBL" id="ASM77581.1"/>
    </source>
</evidence>
<gene>
    <name evidence="2" type="ORF">VITFI_CDS1803</name>
</gene>
<protein>
    <recommendedName>
        <fullName evidence="1">Lcl C-terminal domain-containing protein</fullName>
    </recommendedName>
</protein>
<accession>A0A221KEY8</accession>
<name>A0A221KEY8_VITFI</name>
<dbReference type="PANTHER" id="PTHR35812:SF1">
    <property type="entry name" value="LIPOPROTEIN"/>
    <property type="match status" value="1"/>
</dbReference>
<sequence>MVMMALAGGLAGCGGGDGGSSDEARYGVGGTLSGLASGGSVVVQLNGANTVTLTANGSFVFGGTLATGTAYVVAIKTQPSGQACTVAHGSGTLAGRAVNDVAVTCADTPAATGKLPDTGITASQCYAVASDALVSCTSAAAKALNPAQDGMTGRDVTSSSNADGKLGFSYTKIAADGSTLPASATTWDCVKDNITGLMWEVKTADGGLRDVNKTYTHYTSTTEAQFWNGSAYVPPTQAQIDAATNTVGYVAAVNAAGLCGKTDWRLPTVDELQGLVDYGVDYTTDKPMIDETYFPNTAVSGDTWGWGGYWASSPVVGSPDSAWYVNFGYGDVYGNDRGNTGHVRLVR</sequence>
<dbReference type="AlphaFoldDB" id="A0A221KEY8"/>
<dbReference type="InterPro" id="IPR011460">
    <property type="entry name" value="Lcl_C"/>
</dbReference>
<reference evidence="2 3" key="1">
    <citation type="submission" date="2017-07" db="EMBL/GenBank/DDBJ databases">
        <title>Complete Genome Sequence of the cosmetic ferment Vitreoscilla filiformis (ATCC15551).</title>
        <authorList>
            <person name="Contreras S."/>
            <person name="Sagory-Zalkind P."/>
            <person name="Blanquart H."/>
            <person name="Iltis A."/>
            <person name="Morand S.C."/>
        </authorList>
    </citation>
    <scope>NUCLEOTIDE SEQUENCE [LARGE SCALE GENOMIC DNA]</scope>
    <source>
        <strain evidence="2 3">ATCC 15551</strain>
    </source>
</reference>
<keyword evidence="3" id="KW-1185">Reference proteome</keyword>
<proteinExistence type="predicted"/>
<evidence type="ECO:0000313" key="3">
    <source>
        <dbReference type="Proteomes" id="UP000199729"/>
    </source>
</evidence>
<dbReference type="EMBL" id="CP022423">
    <property type="protein sequence ID" value="ASM77581.1"/>
    <property type="molecule type" value="Genomic_DNA"/>
</dbReference>
<dbReference type="PANTHER" id="PTHR35812">
    <property type="entry name" value="LIPOPROTEIN"/>
    <property type="match status" value="1"/>
</dbReference>
<dbReference type="Proteomes" id="UP000199729">
    <property type="component" value="Chromosome"/>
</dbReference>
<dbReference type="KEGG" id="vff:VITFI_CDS1803"/>
<feature type="domain" description="Lcl C-terminal" evidence="1">
    <location>
        <begin position="189"/>
        <end position="347"/>
    </location>
</feature>
<dbReference type="Pfam" id="PF07603">
    <property type="entry name" value="Lcl_C"/>
    <property type="match status" value="1"/>
</dbReference>
<organism evidence="2 3">
    <name type="scientific">Vitreoscilla filiformis</name>
    <dbReference type="NCBI Taxonomy" id="63"/>
    <lineage>
        <taxon>Bacteria</taxon>
        <taxon>Pseudomonadati</taxon>
        <taxon>Pseudomonadota</taxon>
        <taxon>Betaproteobacteria</taxon>
        <taxon>Neisseriales</taxon>
        <taxon>Neisseriaceae</taxon>
        <taxon>Vitreoscilla</taxon>
    </lineage>
</organism>